<dbReference type="EMBL" id="CABITT030000002">
    <property type="protein sequence ID" value="VVA95614.1"/>
    <property type="molecule type" value="Genomic_DNA"/>
</dbReference>
<dbReference type="AlphaFoldDB" id="A0A565B3E6"/>
<gene>
    <name evidence="1" type="ORF">ANE_LOCUS6059</name>
</gene>
<dbReference type="Proteomes" id="UP000489600">
    <property type="component" value="Unassembled WGS sequence"/>
</dbReference>
<sequence length="77" mass="9046">MKMLKETLLTKSDLLEFAFKEKETLQKKMETPKEEKEEAKFTCCFEYEGAYGNNNETILVNGLDNVQDQYNLITEKQ</sequence>
<protein>
    <submittedName>
        <fullName evidence="1">Uncharacterized protein</fullName>
    </submittedName>
</protein>
<name>A0A565B3E6_9BRAS</name>
<accession>A0A565B3E6</accession>
<reference evidence="1" key="1">
    <citation type="submission" date="2019-07" db="EMBL/GenBank/DDBJ databases">
        <authorList>
            <person name="Dittberner H."/>
        </authorList>
    </citation>
    <scope>NUCLEOTIDE SEQUENCE [LARGE SCALE GENOMIC DNA]</scope>
</reference>
<comment type="caution">
    <text evidence="1">The sequence shown here is derived from an EMBL/GenBank/DDBJ whole genome shotgun (WGS) entry which is preliminary data.</text>
</comment>
<evidence type="ECO:0000313" key="1">
    <source>
        <dbReference type="EMBL" id="VVA95614.1"/>
    </source>
</evidence>
<keyword evidence="2" id="KW-1185">Reference proteome</keyword>
<proteinExistence type="predicted"/>
<organism evidence="1 2">
    <name type="scientific">Arabis nemorensis</name>
    <dbReference type="NCBI Taxonomy" id="586526"/>
    <lineage>
        <taxon>Eukaryota</taxon>
        <taxon>Viridiplantae</taxon>
        <taxon>Streptophyta</taxon>
        <taxon>Embryophyta</taxon>
        <taxon>Tracheophyta</taxon>
        <taxon>Spermatophyta</taxon>
        <taxon>Magnoliopsida</taxon>
        <taxon>eudicotyledons</taxon>
        <taxon>Gunneridae</taxon>
        <taxon>Pentapetalae</taxon>
        <taxon>rosids</taxon>
        <taxon>malvids</taxon>
        <taxon>Brassicales</taxon>
        <taxon>Brassicaceae</taxon>
        <taxon>Arabideae</taxon>
        <taxon>Arabis</taxon>
    </lineage>
</organism>
<evidence type="ECO:0000313" key="2">
    <source>
        <dbReference type="Proteomes" id="UP000489600"/>
    </source>
</evidence>